<sequence length="163" mass="18453">MYSQSQSTFQQLEESVANMVKPGVQIGQQAKEFSLHTLSGKKVSLNDYRGKGIVLHFFATWCAPCQEEMPLIVTLDERLKKAGRELVVVNLTSQEQSKSEVKPFLDYFRASFDPLMDEKGDVMELYEVIGIPTTLVIDEDGIILERINGMLSEEMINSVIFKQ</sequence>
<reference evidence="3" key="1">
    <citation type="journal article" date="2014" name="Genome Announc.">
        <title>Draft Genome Sequences of Three Alkaliphilic Bacillus Strains, Bacillus wakoensis JCM 9140T, Bacillus akibai JCM 9157T, and Bacillus hemicellulosilyticus JCM 9152T.</title>
        <authorList>
            <person name="Yuki M."/>
            <person name="Oshima K."/>
            <person name="Suda W."/>
            <person name="Oshida Y."/>
            <person name="Kitamura K."/>
            <person name="Iida T."/>
            <person name="Hattori M."/>
            <person name="Ohkuma M."/>
        </authorList>
    </citation>
    <scope>NUCLEOTIDE SEQUENCE [LARGE SCALE GENOMIC DNA]</scope>
    <source>
        <strain evidence="3">JCM 9152</strain>
    </source>
</reference>
<dbReference type="GO" id="GO:0016491">
    <property type="term" value="F:oxidoreductase activity"/>
    <property type="evidence" value="ECO:0007669"/>
    <property type="project" value="InterPro"/>
</dbReference>
<dbReference type="SUPFAM" id="SSF52833">
    <property type="entry name" value="Thioredoxin-like"/>
    <property type="match status" value="1"/>
</dbReference>
<dbReference type="InterPro" id="IPR017937">
    <property type="entry name" value="Thioredoxin_CS"/>
</dbReference>
<proteinExistence type="predicted"/>
<dbReference type="PROSITE" id="PS00194">
    <property type="entry name" value="THIOREDOXIN_1"/>
    <property type="match status" value="1"/>
</dbReference>
<dbReference type="InterPro" id="IPR036249">
    <property type="entry name" value="Thioredoxin-like_sf"/>
</dbReference>
<accession>W4QH41</accession>
<dbReference type="InterPro" id="IPR013766">
    <property type="entry name" value="Thioredoxin_domain"/>
</dbReference>
<evidence type="ECO:0000313" key="4">
    <source>
        <dbReference type="Proteomes" id="UP000018895"/>
    </source>
</evidence>
<comment type="caution">
    <text evidence="3">The sequence shown here is derived from an EMBL/GenBank/DDBJ whole genome shotgun (WGS) entry which is preliminary data.</text>
</comment>
<dbReference type="STRING" id="1236971.JCM9152_2704"/>
<dbReference type="PANTHER" id="PTHR42852">
    <property type="entry name" value="THIOL:DISULFIDE INTERCHANGE PROTEIN DSBE"/>
    <property type="match status" value="1"/>
</dbReference>
<evidence type="ECO:0000313" key="3">
    <source>
        <dbReference type="EMBL" id="GAE31247.1"/>
    </source>
</evidence>
<dbReference type="PANTHER" id="PTHR42852:SF1">
    <property type="entry name" value="THIOREDOXIN-LIKE PROTEIN YNEN"/>
    <property type="match status" value="1"/>
</dbReference>
<evidence type="ECO:0000259" key="2">
    <source>
        <dbReference type="PROSITE" id="PS51352"/>
    </source>
</evidence>
<name>W4QH41_9BACI</name>
<dbReference type="EMBL" id="BAUU01000017">
    <property type="protein sequence ID" value="GAE31247.1"/>
    <property type="molecule type" value="Genomic_DNA"/>
</dbReference>
<dbReference type="InterPro" id="IPR000866">
    <property type="entry name" value="AhpC/TSA"/>
</dbReference>
<dbReference type="GO" id="GO:0016209">
    <property type="term" value="F:antioxidant activity"/>
    <property type="evidence" value="ECO:0007669"/>
    <property type="project" value="InterPro"/>
</dbReference>
<dbReference type="CDD" id="cd02966">
    <property type="entry name" value="TlpA_like_family"/>
    <property type="match status" value="1"/>
</dbReference>
<dbReference type="Pfam" id="PF00578">
    <property type="entry name" value="AhpC-TSA"/>
    <property type="match status" value="1"/>
</dbReference>
<gene>
    <name evidence="3" type="ORF">JCM9152_2704</name>
</gene>
<feature type="domain" description="Thioredoxin" evidence="2">
    <location>
        <begin position="24"/>
        <end position="163"/>
    </location>
</feature>
<dbReference type="Proteomes" id="UP000018895">
    <property type="component" value="Unassembled WGS sequence"/>
</dbReference>
<dbReference type="Gene3D" id="3.40.30.10">
    <property type="entry name" value="Glutaredoxin"/>
    <property type="match status" value="1"/>
</dbReference>
<dbReference type="AlphaFoldDB" id="W4QH41"/>
<keyword evidence="1" id="KW-1015">Disulfide bond</keyword>
<organism evidence="3 4">
    <name type="scientific">Halalkalibacter hemicellulosilyticusJCM 9152</name>
    <dbReference type="NCBI Taxonomy" id="1236971"/>
    <lineage>
        <taxon>Bacteria</taxon>
        <taxon>Bacillati</taxon>
        <taxon>Bacillota</taxon>
        <taxon>Bacilli</taxon>
        <taxon>Bacillales</taxon>
        <taxon>Bacillaceae</taxon>
        <taxon>Halalkalibacter</taxon>
    </lineage>
</organism>
<keyword evidence="4" id="KW-1185">Reference proteome</keyword>
<evidence type="ECO:0000256" key="1">
    <source>
        <dbReference type="ARBA" id="ARBA00023157"/>
    </source>
</evidence>
<dbReference type="PROSITE" id="PS51352">
    <property type="entry name" value="THIOREDOXIN_2"/>
    <property type="match status" value="1"/>
</dbReference>
<protein>
    <submittedName>
        <fullName evidence="3">Thiol:disulfide interchange protein</fullName>
    </submittedName>
</protein>
<dbReference type="InterPro" id="IPR050553">
    <property type="entry name" value="Thioredoxin_ResA/DsbE_sf"/>
</dbReference>